<comment type="caution">
    <text evidence="1">The sequence shown here is derived from an EMBL/GenBank/DDBJ whole genome shotgun (WGS) entry which is preliminary data.</text>
</comment>
<name>A0A7X3ME31_9FIRM</name>
<protein>
    <submittedName>
        <fullName evidence="1">YbhB/YbcL family Raf kinase inhibitor-like protein</fullName>
    </submittedName>
</protein>
<gene>
    <name evidence="1" type="ORF">GN277_04585</name>
</gene>
<dbReference type="NCBIfam" id="TIGR00481">
    <property type="entry name" value="YbhB/YbcL family Raf kinase inhibitor-like protein"/>
    <property type="match status" value="1"/>
</dbReference>
<dbReference type="PANTHER" id="PTHR30289:SF1">
    <property type="entry name" value="PEBP (PHOSPHATIDYLETHANOLAMINE-BINDING PROTEIN) FAMILY PROTEIN"/>
    <property type="match status" value="1"/>
</dbReference>
<dbReference type="InterPro" id="IPR008914">
    <property type="entry name" value="PEBP"/>
</dbReference>
<dbReference type="CDD" id="cd00865">
    <property type="entry name" value="PEBP_bact_arch"/>
    <property type="match status" value="1"/>
</dbReference>
<proteinExistence type="predicted"/>
<dbReference type="SUPFAM" id="SSF49777">
    <property type="entry name" value="PEBP-like"/>
    <property type="match status" value="1"/>
</dbReference>
<dbReference type="Pfam" id="PF01161">
    <property type="entry name" value="PBP"/>
    <property type="match status" value="1"/>
</dbReference>
<keyword evidence="2" id="KW-1185">Reference proteome</keyword>
<dbReference type="Gene3D" id="3.90.280.10">
    <property type="entry name" value="PEBP-like"/>
    <property type="match status" value="1"/>
</dbReference>
<dbReference type="EMBL" id="WUQX01000001">
    <property type="protein sequence ID" value="MXP74678.1"/>
    <property type="molecule type" value="Genomic_DNA"/>
</dbReference>
<dbReference type="PANTHER" id="PTHR30289">
    <property type="entry name" value="UNCHARACTERIZED PROTEIN YBCL-RELATED"/>
    <property type="match status" value="1"/>
</dbReference>
<reference evidence="1 2" key="1">
    <citation type="submission" date="2019-12" db="EMBL/GenBank/DDBJ databases">
        <title>Sporaefaciens musculi gen. nov., sp. nov., a novel bacterium isolated from the caecum of an obese mouse.</title>
        <authorList>
            <person name="Rasmussen T.S."/>
            <person name="Streidl T."/>
            <person name="Hitch T.C.A."/>
            <person name="Wortmann E."/>
            <person name="Deptula P."/>
            <person name="Hansen M."/>
            <person name="Nielsen D.S."/>
            <person name="Clavel T."/>
            <person name="Vogensen F.K."/>
        </authorList>
    </citation>
    <scope>NUCLEOTIDE SEQUENCE [LARGE SCALE GENOMIC DNA]</scope>
    <source>
        <strain evidence="1 2">WCA-9-b2</strain>
    </source>
</reference>
<accession>A0A7X3ME31</accession>
<evidence type="ECO:0000313" key="2">
    <source>
        <dbReference type="Proteomes" id="UP000460412"/>
    </source>
</evidence>
<dbReference type="AlphaFoldDB" id="A0A7X3ME31"/>
<dbReference type="InterPro" id="IPR036610">
    <property type="entry name" value="PEBP-like_sf"/>
</dbReference>
<evidence type="ECO:0000313" key="1">
    <source>
        <dbReference type="EMBL" id="MXP74678.1"/>
    </source>
</evidence>
<dbReference type="InterPro" id="IPR005247">
    <property type="entry name" value="YbhB_YbcL/LppC-like"/>
</dbReference>
<sequence>MEMNSLIFECSNMKNGEKFPVEHTGRGRDISPEFIIQNLSSYAKTLAIILEDIKHPVFKDFTHWLIFNIPAREKIDGDIPGGKILSCLGNARQGIGYGLYKYAGPKPPKGRQHLYRFTMYALDSEIDLTGLPTKKRFMKMAKGHIIQQGSIVGKYE</sequence>
<dbReference type="Proteomes" id="UP000460412">
    <property type="component" value="Unassembled WGS sequence"/>
</dbReference>
<organism evidence="1 2">
    <name type="scientific">Sporofaciens musculi</name>
    <dbReference type="NCBI Taxonomy" id="2681861"/>
    <lineage>
        <taxon>Bacteria</taxon>
        <taxon>Bacillati</taxon>
        <taxon>Bacillota</taxon>
        <taxon>Clostridia</taxon>
        <taxon>Lachnospirales</taxon>
        <taxon>Lachnospiraceae</taxon>
        <taxon>Sporofaciens</taxon>
    </lineage>
</organism>